<gene>
    <name evidence="3" type="ORF">HYALB_00010177</name>
</gene>
<feature type="region of interest" description="Disordered" evidence="1">
    <location>
        <begin position="213"/>
        <end position="290"/>
    </location>
</feature>
<reference evidence="3" key="1">
    <citation type="submission" date="2021-07" db="EMBL/GenBank/DDBJ databases">
        <authorList>
            <person name="Durling M."/>
        </authorList>
    </citation>
    <scope>NUCLEOTIDE SEQUENCE</scope>
</reference>
<feature type="compositionally biased region" description="Polar residues" evidence="1">
    <location>
        <begin position="158"/>
        <end position="168"/>
    </location>
</feature>
<accession>A0A9N9Q1A8</accession>
<dbReference type="Proteomes" id="UP000701801">
    <property type="component" value="Unassembled WGS sequence"/>
</dbReference>
<feature type="compositionally biased region" description="Low complexity" evidence="1">
    <location>
        <begin position="169"/>
        <end position="183"/>
    </location>
</feature>
<feature type="compositionally biased region" description="Polar residues" evidence="1">
    <location>
        <begin position="422"/>
        <end position="447"/>
    </location>
</feature>
<feature type="region of interest" description="Disordered" evidence="1">
    <location>
        <begin position="64"/>
        <end position="129"/>
    </location>
</feature>
<feature type="region of interest" description="Disordered" evidence="1">
    <location>
        <begin position="156"/>
        <end position="192"/>
    </location>
</feature>
<organism evidence="3 4">
    <name type="scientific">Hymenoscyphus albidus</name>
    <dbReference type="NCBI Taxonomy" id="595503"/>
    <lineage>
        <taxon>Eukaryota</taxon>
        <taxon>Fungi</taxon>
        <taxon>Dikarya</taxon>
        <taxon>Ascomycota</taxon>
        <taxon>Pezizomycotina</taxon>
        <taxon>Leotiomycetes</taxon>
        <taxon>Helotiales</taxon>
        <taxon>Helotiaceae</taxon>
        <taxon>Hymenoscyphus</taxon>
    </lineage>
</organism>
<feature type="chain" id="PRO_5040286529" description="Carbohydrate-binding module family 19 domain-containing protein" evidence="2">
    <location>
        <begin position="20"/>
        <end position="720"/>
    </location>
</feature>
<proteinExistence type="predicted"/>
<dbReference type="EMBL" id="CAJVRM010000013">
    <property type="protein sequence ID" value="CAG8971177.1"/>
    <property type="molecule type" value="Genomic_DNA"/>
</dbReference>
<feature type="region of interest" description="Disordered" evidence="1">
    <location>
        <begin position="334"/>
        <end position="366"/>
    </location>
</feature>
<keyword evidence="4" id="KW-1185">Reference proteome</keyword>
<feature type="compositionally biased region" description="Low complexity" evidence="1">
    <location>
        <begin position="261"/>
        <end position="275"/>
    </location>
</feature>
<feature type="compositionally biased region" description="Low complexity" evidence="1">
    <location>
        <begin position="84"/>
        <end position="129"/>
    </location>
</feature>
<keyword evidence="2" id="KW-0732">Signal</keyword>
<comment type="caution">
    <text evidence="3">The sequence shown here is derived from an EMBL/GenBank/DDBJ whole genome shotgun (WGS) entry which is preliminary data.</text>
</comment>
<feature type="region of interest" description="Disordered" evidence="1">
    <location>
        <begin position="572"/>
        <end position="593"/>
    </location>
</feature>
<feature type="compositionally biased region" description="Low complexity" evidence="1">
    <location>
        <begin position="583"/>
        <end position="593"/>
    </location>
</feature>
<feature type="compositionally biased region" description="Polar residues" evidence="1">
    <location>
        <begin position="70"/>
        <end position="83"/>
    </location>
</feature>
<feature type="signal peptide" evidence="2">
    <location>
        <begin position="1"/>
        <end position="19"/>
    </location>
</feature>
<evidence type="ECO:0008006" key="5">
    <source>
        <dbReference type="Google" id="ProtNLM"/>
    </source>
</evidence>
<feature type="compositionally biased region" description="Polar residues" evidence="1">
    <location>
        <begin position="220"/>
        <end position="234"/>
    </location>
</feature>
<dbReference type="OrthoDB" id="2362516at2759"/>
<protein>
    <recommendedName>
        <fullName evidence="5">Carbohydrate-binding module family 19 domain-containing protein</fullName>
    </recommendedName>
</protein>
<evidence type="ECO:0000313" key="3">
    <source>
        <dbReference type="EMBL" id="CAG8971177.1"/>
    </source>
</evidence>
<evidence type="ECO:0000256" key="2">
    <source>
        <dbReference type="SAM" id="SignalP"/>
    </source>
</evidence>
<feature type="compositionally biased region" description="Polar residues" evidence="1">
    <location>
        <begin position="345"/>
        <end position="362"/>
    </location>
</feature>
<feature type="region of interest" description="Disordered" evidence="1">
    <location>
        <begin position="421"/>
        <end position="448"/>
    </location>
</feature>
<feature type="compositionally biased region" description="Low complexity" evidence="1">
    <location>
        <begin position="617"/>
        <end position="628"/>
    </location>
</feature>
<name>A0A9N9Q1A8_9HELO</name>
<sequence length="720" mass="72390">MRSFQIISGTFFFSVLAAAGPLRRDTAGNFLARSVPFSNFTTSAISSSNSGEASALDGGGITTIIPVNTPKPTTMTSIELSSTTSASQKQPSPASSTISPLPSPNSSSVSSTSAQSTVSSSSLSSQSPSSSFASTTKISLGSSSASFTGSSILSTSSKESTLVGSSTKLTNSSLPTGSGLSSSANGVTSTARGNFTQGTSQISLATTVTVPTSLPTTTSEQASITKTPLSSKLESTSRDSSPSSTADGSVSEQPSSNFSIPTTKVSPSSSTVLTKAPENPSPIPEFTNPNTLVSVSKETLKSDTRTRVSTSVISSVSATTQETSQAPSTIILSSKAPSASGKPLESSSSSAQVATENPAPQVSTTIIPSSSSISRFTLTNTDVLLLPTTTPTSSAIQPSTVPQMSSILTFSFIVPSNIPKASASSGVQPAPTQVPTSSAQPSQMTTSPPVALPTILPLPAPTSLTPDDVKENLAAAQGFNQIFASLTASSPCTPGAIACVNSNVGNCDASRKFVLSPCDTGSSCYALPMTDTQGVYVGCANNESAKKILGDAAGPTSTGGSILPIPSVTSIASTSKSQGGEIPSSPSSVQPSSSGAFQTTFVISLPQPTSVPTLAVPSPSAPSQQPAPTSINNPQPSQVVTVTVPALASFTSIAPPPAQPTTILAPNKETVTIRETITVTQAKETVKETVTATITVTAKGGSPAGPEPIRITIVPGLRGI</sequence>
<evidence type="ECO:0000256" key="1">
    <source>
        <dbReference type="SAM" id="MobiDB-lite"/>
    </source>
</evidence>
<dbReference type="AlphaFoldDB" id="A0A9N9Q1A8"/>
<evidence type="ECO:0000313" key="4">
    <source>
        <dbReference type="Proteomes" id="UP000701801"/>
    </source>
</evidence>
<feature type="region of interest" description="Disordered" evidence="1">
    <location>
        <begin position="612"/>
        <end position="635"/>
    </location>
</feature>
<feature type="compositionally biased region" description="Low complexity" evidence="1">
    <location>
        <begin position="238"/>
        <end position="251"/>
    </location>
</feature>